<keyword evidence="3" id="KW-1185">Reference proteome</keyword>
<protein>
    <recommendedName>
        <fullName evidence="4">Ig-like domain-containing protein</fullName>
    </recommendedName>
</protein>
<dbReference type="EMBL" id="NIPO01000001">
    <property type="protein sequence ID" value="PJR04794.1"/>
    <property type="molecule type" value="Genomic_DNA"/>
</dbReference>
<feature type="chain" id="PRO_5014702672" description="Ig-like domain-containing protein" evidence="1">
    <location>
        <begin position="26"/>
        <end position="747"/>
    </location>
</feature>
<dbReference type="InterPro" id="IPR049804">
    <property type="entry name" value="Choice_anch_L"/>
</dbReference>
<reference evidence="2 3" key="1">
    <citation type="submission" date="2017-06" db="EMBL/GenBank/DDBJ databases">
        <title>Description of Avrilella dinanensis gen. nov. sp. nov.</title>
        <authorList>
            <person name="Leyer C."/>
            <person name="Sassi M."/>
            <person name="Minet J."/>
            <person name="Kayal S."/>
            <person name="Cattoir V."/>
        </authorList>
    </citation>
    <scope>NUCLEOTIDE SEQUENCE [LARGE SCALE GENOMIC DNA]</scope>
    <source>
        <strain evidence="2 3">UR159</strain>
    </source>
</reference>
<accession>A0A2M9R7G1</accession>
<evidence type="ECO:0008006" key="4">
    <source>
        <dbReference type="Google" id="ProtNLM"/>
    </source>
</evidence>
<evidence type="ECO:0000313" key="2">
    <source>
        <dbReference type="EMBL" id="PJR04794.1"/>
    </source>
</evidence>
<keyword evidence="1" id="KW-0732">Signal</keyword>
<organism evidence="2 3">
    <name type="scientific">Avrilella dinanensis</name>
    <dbReference type="NCBI Taxonomy" id="2008672"/>
    <lineage>
        <taxon>Bacteria</taxon>
        <taxon>Pseudomonadati</taxon>
        <taxon>Bacteroidota</taxon>
        <taxon>Flavobacteriia</taxon>
        <taxon>Flavobacteriales</taxon>
        <taxon>Flavobacteriaceae</taxon>
        <taxon>Avrilella</taxon>
    </lineage>
</organism>
<sequence>MRFKHFFRLVVIPFLLLSYSVTMQAQCDPPVGNANQTLVVTYTLADLEVEGNNLTWYAEPSLATELAEDTEAVNGVTYYVTQTTSACESAPLAITVTLDYPAIMVSTTQYTVEELVEDVLIDSPCAFVDNITWSTGVNFGGPNGIAYFENTNPLFPMESGIVLSTGDVNSAPGPKQGANGTQHGGAPGWVGDDELQNYMNGIAPPSNYHNATIIEFDFRANSPEMSFNFLFASEEYGTHQCNFSDAFAFFLTNTETGITTNLALVPGTDDPISVTTIRDGQWNGGFNGVCGDGNPPSMNEEYFGVYNAENATTQAQAAINFQGQTVKMTASSEVEANVIYHIKLVIADRGDQSFDSAIFIEGGSFDIGAPDLGGDKLIVDESALCSDEPYVLDTQLSADDYVFHWFRDGLPIPGENGPSLEVTESGTYSVDIVPIGVGCNENPEPVTIEIYNSIVENFPPANLRECRSAGDVTFFNLVYAMEGVNNNPNVDTTYYLSEEDAENQENAIADPYQYELANSTTQPVTIWVRLQSTENPCYKLTHFEISFKNCDFELNPLPDLIICGEGDTGVFDFSHYTNLVYNGNLGYTVTYYTSEEDAEDAVNAIPEADISAYDGTHEDVIWVRVQDDTNPDYYQITSFTLRVHANPVINPLQQPLYGCEVIGTGGSGEFDLSLNIGNITMNEPYIEVEYYLTEAAAELGDSSVALPTVYTGPSGTIYARVINTQTGCYTVTEQELIVRPGDCSKRA</sequence>
<evidence type="ECO:0000256" key="1">
    <source>
        <dbReference type="SAM" id="SignalP"/>
    </source>
</evidence>
<evidence type="ECO:0000313" key="3">
    <source>
        <dbReference type="Proteomes" id="UP000231960"/>
    </source>
</evidence>
<gene>
    <name evidence="2" type="ORF">CDL10_09770</name>
</gene>
<proteinExistence type="predicted"/>
<dbReference type="NCBIfam" id="NF038133">
    <property type="entry name" value="choice_anch_L"/>
    <property type="match status" value="1"/>
</dbReference>
<feature type="signal peptide" evidence="1">
    <location>
        <begin position="1"/>
        <end position="25"/>
    </location>
</feature>
<dbReference type="AlphaFoldDB" id="A0A2M9R7G1"/>
<dbReference type="Proteomes" id="UP000231960">
    <property type="component" value="Unassembled WGS sequence"/>
</dbReference>
<name>A0A2M9R7G1_9FLAO</name>
<comment type="caution">
    <text evidence="2">The sequence shown here is derived from an EMBL/GenBank/DDBJ whole genome shotgun (WGS) entry which is preliminary data.</text>
</comment>